<proteinExistence type="predicted"/>
<dbReference type="EMBL" id="BAABAL010000007">
    <property type="protein sequence ID" value="GAA4003919.1"/>
    <property type="molecule type" value="Genomic_DNA"/>
</dbReference>
<reference evidence="8" key="1">
    <citation type="journal article" date="2019" name="Int. J. Syst. Evol. Microbiol.">
        <title>The Global Catalogue of Microorganisms (GCM) 10K type strain sequencing project: providing services to taxonomists for standard genome sequencing and annotation.</title>
        <authorList>
            <consortium name="The Broad Institute Genomics Platform"/>
            <consortium name="The Broad Institute Genome Sequencing Center for Infectious Disease"/>
            <person name="Wu L."/>
            <person name="Ma J."/>
        </authorList>
    </citation>
    <scope>NUCLEOTIDE SEQUENCE [LARGE SCALE GENOMIC DNA]</scope>
    <source>
        <strain evidence="8">JCM 17342</strain>
    </source>
</reference>
<accession>A0ABP7RYM3</accession>
<keyword evidence="4" id="KW-0010">Activator</keyword>
<organism evidence="7 8">
    <name type="scientific">Allokutzneria multivorans</name>
    <dbReference type="NCBI Taxonomy" id="1142134"/>
    <lineage>
        <taxon>Bacteria</taxon>
        <taxon>Bacillati</taxon>
        <taxon>Actinomycetota</taxon>
        <taxon>Actinomycetes</taxon>
        <taxon>Pseudonocardiales</taxon>
        <taxon>Pseudonocardiaceae</taxon>
        <taxon>Allokutzneria</taxon>
    </lineage>
</organism>
<keyword evidence="5" id="KW-0804">Transcription</keyword>
<dbReference type="Gene3D" id="1.10.10.60">
    <property type="entry name" value="Homeodomain-like"/>
    <property type="match status" value="2"/>
</dbReference>
<evidence type="ECO:0000256" key="1">
    <source>
        <dbReference type="ARBA" id="ARBA00022490"/>
    </source>
</evidence>
<dbReference type="PROSITE" id="PS01124">
    <property type="entry name" value="HTH_ARAC_FAMILY_2"/>
    <property type="match status" value="1"/>
</dbReference>
<name>A0ABP7RYM3_9PSEU</name>
<sequence length="272" mass="30424">MSAVWTIRYATVAPGDPYHARLIDMPKHRVERHTHHDFVELMYVLEDGGVHVFDEQPERMVRDTLYLLHPGEAHSVHTDDELSYVNVAVPVATWGSLLDVSGMSGSVGGKVHVRVPGVAEAFTDLARSGERDPAGLDLLRFASVVLPLFAGHAATATLPGWLREACAGFDRERERWSEGVSLLLALAAVSHGHLDRSMRRFLGVTPSQWVERRRMRLARQLLVGTSDSISTVALRCGYGTVTYFSRRFAMVHGVPPRDYRDRSRKVGFPRSW</sequence>
<feature type="domain" description="HTH araC/xylS-type" evidence="6">
    <location>
        <begin position="180"/>
        <end position="262"/>
    </location>
</feature>
<keyword evidence="3" id="KW-0238">DNA-binding</keyword>
<protein>
    <recommendedName>
        <fullName evidence="6">HTH araC/xylS-type domain-containing protein</fullName>
    </recommendedName>
</protein>
<dbReference type="Pfam" id="PF02311">
    <property type="entry name" value="AraC_binding"/>
    <property type="match status" value="1"/>
</dbReference>
<dbReference type="InterPro" id="IPR018062">
    <property type="entry name" value="HTH_AraC-typ_CS"/>
</dbReference>
<dbReference type="InterPro" id="IPR018060">
    <property type="entry name" value="HTH_AraC"/>
</dbReference>
<evidence type="ECO:0000313" key="7">
    <source>
        <dbReference type="EMBL" id="GAA4003919.1"/>
    </source>
</evidence>
<dbReference type="Proteomes" id="UP001501747">
    <property type="component" value="Unassembled WGS sequence"/>
</dbReference>
<dbReference type="Gene3D" id="2.60.120.10">
    <property type="entry name" value="Jelly Rolls"/>
    <property type="match status" value="1"/>
</dbReference>
<dbReference type="PANTHER" id="PTHR46796">
    <property type="entry name" value="HTH-TYPE TRANSCRIPTIONAL ACTIVATOR RHAS-RELATED"/>
    <property type="match status" value="1"/>
</dbReference>
<dbReference type="Pfam" id="PF12833">
    <property type="entry name" value="HTH_18"/>
    <property type="match status" value="1"/>
</dbReference>
<dbReference type="InterPro" id="IPR037923">
    <property type="entry name" value="HTH-like"/>
</dbReference>
<keyword evidence="8" id="KW-1185">Reference proteome</keyword>
<dbReference type="SMART" id="SM00342">
    <property type="entry name" value="HTH_ARAC"/>
    <property type="match status" value="1"/>
</dbReference>
<comment type="caution">
    <text evidence="7">The sequence shown here is derived from an EMBL/GenBank/DDBJ whole genome shotgun (WGS) entry which is preliminary data.</text>
</comment>
<dbReference type="RefSeq" id="WP_344874264.1">
    <property type="nucleotide sequence ID" value="NZ_BAABAL010000007.1"/>
</dbReference>
<dbReference type="PROSITE" id="PS00041">
    <property type="entry name" value="HTH_ARAC_FAMILY_1"/>
    <property type="match status" value="1"/>
</dbReference>
<dbReference type="InterPro" id="IPR009057">
    <property type="entry name" value="Homeodomain-like_sf"/>
</dbReference>
<dbReference type="InterPro" id="IPR014710">
    <property type="entry name" value="RmlC-like_jellyroll"/>
</dbReference>
<dbReference type="InterPro" id="IPR050204">
    <property type="entry name" value="AraC_XylS_family_regulators"/>
</dbReference>
<evidence type="ECO:0000256" key="3">
    <source>
        <dbReference type="ARBA" id="ARBA00023125"/>
    </source>
</evidence>
<evidence type="ECO:0000259" key="6">
    <source>
        <dbReference type="PROSITE" id="PS01124"/>
    </source>
</evidence>
<evidence type="ECO:0000313" key="8">
    <source>
        <dbReference type="Proteomes" id="UP001501747"/>
    </source>
</evidence>
<evidence type="ECO:0000256" key="5">
    <source>
        <dbReference type="ARBA" id="ARBA00023163"/>
    </source>
</evidence>
<evidence type="ECO:0000256" key="2">
    <source>
        <dbReference type="ARBA" id="ARBA00023015"/>
    </source>
</evidence>
<dbReference type="SUPFAM" id="SSF46689">
    <property type="entry name" value="Homeodomain-like"/>
    <property type="match status" value="1"/>
</dbReference>
<gene>
    <name evidence="7" type="ORF">GCM10022247_26080</name>
</gene>
<dbReference type="PANTHER" id="PTHR46796:SF13">
    <property type="entry name" value="HTH-TYPE TRANSCRIPTIONAL ACTIVATOR RHAS"/>
    <property type="match status" value="1"/>
</dbReference>
<evidence type="ECO:0000256" key="4">
    <source>
        <dbReference type="ARBA" id="ARBA00023159"/>
    </source>
</evidence>
<dbReference type="InterPro" id="IPR003313">
    <property type="entry name" value="AraC-bd"/>
</dbReference>
<dbReference type="SUPFAM" id="SSF51215">
    <property type="entry name" value="Regulatory protein AraC"/>
    <property type="match status" value="1"/>
</dbReference>
<keyword evidence="2" id="KW-0805">Transcription regulation</keyword>
<keyword evidence="1" id="KW-0963">Cytoplasm</keyword>